<keyword evidence="1" id="KW-0805">Transcription regulation</keyword>
<sequence>MAKETVQSVERAFQIIELMARNETMGIREIHHETGLTVTVVHRIMNTLVELGYAKQEKETEKYFLTYRLLVMGNYVQERNNVIRLVHPYLKQLSDECKETVHFVQRAGNKIRYIDKVLPAANIFATGSYIGLELEMSSTAVGKAILAELPEEEVREIWDQSDNIIFTPKTIQNLEQLLKELEQARETGFAYDWEEREAGLFCVGTSIPDYKGTYNYGISISAPITRAEEENLNRIQERLRETKRTVSELISGK</sequence>
<dbReference type="Gene3D" id="1.10.10.10">
    <property type="entry name" value="Winged helix-like DNA-binding domain superfamily/Winged helix DNA-binding domain"/>
    <property type="match status" value="1"/>
</dbReference>
<dbReference type="InterPro" id="IPR050707">
    <property type="entry name" value="HTH_MetabolicPath_Reg"/>
</dbReference>
<organism evidence="6 7">
    <name type="scientific">Anaerostipes rhamnosivorans</name>
    <dbReference type="NCBI Taxonomy" id="1229621"/>
    <lineage>
        <taxon>Bacteria</taxon>
        <taxon>Bacillati</taxon>
        <taxon>Bacillota</taxon>
        <taxon>Clostridia</taxon>
        <taxon>Lachnospirales</taxon>
        <taxon>Lachnospiraceae</taxon>
        <taxon>Anaerostipes</taxon>
    </lineage>
</organism>
<dbReference type="Pfam" id="PF09339">
    <property type="entry name" value="HTH_IclR"/>
    <property type="match status" value="1"/>
</dbReference>
<keyword evidence="3" id="KW-0804">Transcription</keyword>
<keyword evidence="7" id="KW-1185">Reference proteome</keyword>
<dbReference type="GO" id="GO:0045892">
    <property type="term" value="P:negative regulation of DNA-templated transcription"/>
    <property type="evidence" value="ECO:0007669"/>
    <property type="project" value="TreeGrafter"/>
</dbReference>
<name>A0A4P8IAX4_9FIRM</name>
<evidence type="ECO:0000259" key="5">
    <source>
        <dbReference type="PROSITE" id="PS51078"/>
    </source>
</evidence>
<dbReference type="GO" id="GO:0003700">
    <property type="term" value="F:DNA-binding transcription factor activity"/>
    <property type="evidence" value="ECO:0007669"/>
    <property type="project" value="TreeGrafter"/>
</dbReference>
<dbReference type="SMART" id="SM00346">
    <property type="entry name" value="HTH_ICLR"/>
    <property type="match status" value="1"/>
</dbReference>
<dbReference type="SUPFAM" id="SSF46785">
    <property type="entry name" value="Winged helix' DNA-binding domain"/>
    <property type="match status" value="1"/>
</dbReference>
<gene>
    <name evidence="6" type="ORF">AR1Y2_0267</name>
</gene>
<dbReference type="PROSITE" id="PS51078">
    <property type="entry name" value="ICLR_ED"/>
    <property type="match status" value="1"/>
</dbReference>
<evidence type="ECO:0000256" key="2">
    <source>
        <dbReference type="ARBA" id="ARBA00023125"/>
    </source>
</evidence>
<dbReference type="PROSITE" id="PS51077">
    <property type="entry name" value="HTH_ICLR"/>
    <property type="match status" value="1"/>
</dbReference>
<dbReference type="PANTHER" id="PTHR30136">
    <property type="entry name" value="HELIX-TURN-HELIX TRANSCRIPTIONAL REGULATOR, ICLR FAMILY"/>
    <property type="match status" value="1"/>
</dbReference>
<dbReference type="RefSeq" id="WP_137327359.1">
    <property type="nucleotide sequence ID" value="NZ_CP040058.1"/>
</dbReference>
<feature type="domain" description="HTH iclR-type" evidence="4">
    <location>
        <begin position="6"/>
        <end position="67"/>
    </location>
</feature>
<dbReference type="OrthoDB" id="9791752at2"/>
<dbReference type="PANTHER" id="PTHR30136:SF35">
    <property type="entry name" value="HTH-TYPE TRANSCRIPTIONAL REGULATOR RV1719"/>
    <property type="match status" value="1"/>
</dbReference>
<evidence type="ECO:0000256" key="1">
    <source>
        <dbReference type="ARBA" id="ARBA00023015"/>
    </source>
</evidence>
<protein>
    <submittedName>
        <fullName evidence="6">Regulatory protein, IclR</fullName>
    </submittedName>
</protein>
<dbReference type="Pfam" id="PF01614">
    <property type="entry name" value="IclR_C"/>
    <property type="match status" value="1"/>
</dbReference>
<dbReference type="InterPro" id="IPR005471">
    <property type="entry name" value="Tscrpt_reg_IclR_N"/>
</dbReference>
<dbReference type="InterPro" id="IPR014757">
    <property type="entry name" value="Tscrpt_reg_IclR_C"/>
</dbReference>
<dbReference type="KEGG" id="arf:AR1Y2_0267"/>
<dbReference type="SUPFAM" id="SSF55781">
    <property type="entry name" value="GAF domain-like"/>
    <property type="match status" value="1"/>
</dbReference>
<dbReference type="GO" id="GO:0003677">
    <property type="term" value="F:DNA binding"/>
    <property type="evidence" value="ECO:0007669"/>
    <property type="project" value="UniProtKB-KW"/>
</dbReference>
<dbReference type="EMBL" id="CP040058">
    <property type="protein sequence ID" value="QCP33721.1"/>
    <property type="molecule type" value="Genomic_DNA"/>
</dbReference>
<dbReference type="InterPro" id="IPR036390">
    <property type="entry name" value="WH_DNA-bd_sf"/>
</dbReference>
<dbReference type="Gene3D" id="3.30.450.40">
    <property type="match status" value="1"/>
</dbReference>
<evidence type="ECO:0000256" key="3">
    <source>
        <dbReference type="ARBA" id="ARBA00023163"/>
    </source>
</evidence>
<dbReference type="Proteomes" id="UP000298653">
    <property type="component" value="Chromosome"/>
</dbReference>
<dbReference type="InterPro" id="IPR029016">
    <property type="entry name" value="GAF-like_dom_sf"/>
</dbReference>
<evidence type="ECO:0000259" key="4">
    <source>
        <dbReference type="PROSITE" id="PS51077"/>
    </source>
</evidence>
<reference evidence="6 7" key="1">
    <citation type="submission" date="2019-05" db="EMBL/GenBank/DDBJ databases">
        <title>Complete genome sequencing of Anaerostipes rhamnosivorans.</title>
        <authorList>
            <person name="Bui T.P.N."/>
            <person name="de Vos W.M."/>
        </authorList>
    </citation>
    <scope>NUCLEOTIDE SEQUENCE [LARGE SCALE GENOMIC DNA]</scope>
    <source>
        <strain evidence="6 7">1y2</strain>
    </source>
</reference>
<accession>A0A4P8IAX4</accession>
<proteinExistence type="predicted"/>
<dbReference type="InterPro" id="IPR036388">
    <property type="entry name" value="WH-like_DNA-bd_sf"/>
</dbReference>
<dbReference type="AlphaFoldDB" id="A0A4P8IAX4"/>
<feature type="domain" description="IclR-ED" evidence="5">
    <location>
        <begin position="68"/>
        <end position="252"/>
    </location>
</feature>
<keyword evidence="2" id="KW-0238">DNA-binding</keyword>
<evidence type="ECO:0000313" key="6">
    <source>
        <dbReference type="EMBL" id="QCP33721.1"/>
    </source>
</evidence>
<evidence type="ECO:0000313" key="7">
    <source>
        <dbReference type="Proteomes" id="UP000298653"/>
    </source>
</evidence>